<accession>A0A383ABS9</accession>
<evidence type="ECO:0000256" key="3">
    <source>
        <dbReference type="ARBA" id="ARBA00022618"/>
    </source>
</evidence>
<evidence type="ECO:0000256" key="1">
    <source>
        <dbReference type="ARBA" id="ARBA00004496"/>
    </source>
</evidence>
<dbReference type="Pfam" id="PF02899">
    <property type="entry name" value="Phage_int_SAM_1"/>
    <property type="match status" value="1"/>
</dbReference>
<evidence type="ECO:0000256" key="5">
    <source>
        <dbReference type="ARBA" id="ARBA00022908"/>
    </source>
</evidence>
<keyword evidence="6" id="KW-0238">DNA-binding</keyword>
<dbReference type="InterPro" id="IPR010998">
    <property type="entry name" value="Integrase_recombinase_N"/>
</dbReference>
<dbReference type="InterPro" id="IPR004107">
    <property type="entry name" value="Integrase_SAM-like_N"/>
</dbReference>
<evidence type="ECO:0000259" key="10">
    <source>
        <dbReference type="PROSITE" id="PS51900"/>
    </source>
</evidence>
<dbReference type="SUPFAM" id="SSF56349">
    <property type="entry name" value="DNA breaking-rejoining enzymes"/>
    <property type="match status" value="1"/>
</dbReference>
<dbReference type="GO" id="GO:0007059">
    <property type="term" value="P:chromosome segregation"/>
    <property type="evidence" value="ECO:0007669"/>
    <property type="project" value="UniProtKB-KW"/>
</dbReference>
<proteinExistence type="predicted"/>
<dbReference type="Gene3D" id="1.10.443.10">
    <property type="entry name" value="Intergrase catalytic core"/>
    <property type="match status" value="1"/>
</dbReference>
<gene>
    <name evidence="11" type="ORF">METZ01_LOCUS458131</name>
</gene>
<dbReference type="Gene3D" id="1.10.150.130">
    <property type="match status" value="1"/>
</dbReference>
<dbReference type="EMBL" id="UINC01190904">
    <property type="protein sequence ID" value="SVE05277.1"/>
    <property type="molecule type" value="Genomic_DNA"/>
</dbReference>
<dbReference type="PROSITE" id="PS51898">
    <property type="entry name" value="TYR_RECOMBINASE"/>
    <property type="match status" value="1"/>
</dbReference>
<evidence type="ECO:0000256" key="7">
    <source>
        <dbReference type="ARBA" id="ARBA00023172"/>
    </source>
</evidence>
<dbReference type="GO" id="GO:0015074">
    <property type="term" value="P:DNA integration"/>
    <property type="evidence" value="ECO:0007669"/>
    <property type="project" value="UniProtKB-KW"/>
</dbReference>
<evidence type="ECO:0000259" key="9">
    <source>
        <dbReference type="PROSITE" id="PS51898"/>
    </source>
</evidence>
<reference evidence="11" key="1">
    <citation type="submission" date="2018-05" db="EMBL/GenBank/DDBJ databases">
        <authorList>
            <person name="Lanie J.A."/>
            <person name="Ng W.-L."/>
            <person name="Kazmierczak K.M."/>
            <person name="Andrzejewski T.M."/>
            <person name="Davidsen T.M."/>
            <person name="Wayne K.J."/>
            <person name="Tettelin H."/>
            <person name="Glass J.I."/>
            <person name="Rusch D."/>
            <person name="Podicherti R."/>
            <person name="Tsui H.-C.T."/>
            <person name="Winkler M.E."/>
        </authorList>
    </citation>
    <scope>NUCLEOTIDE SEQUENCE</scope>
</reference>
<comment type="subcellular location">
    <subcellularLocation>
        <location evidence="1">Cytoplasm</location>
    </subcellularLocation>
</comment>
<dbReference type="PANTHER" id="PTHR30349:SF77">
    <property type="entry name" value="TYROSINE RECOMBINASE XERC"/>
    <property type="match status" value="1"/>
</dbReference>
<dbReference type="PANTHER" id="PTHR30349">
    <property type="entry name" value="PHAGE INTEGRASE-RELATED"/>
    <property type="match status" value="1"/>
</dbReference>
<name>A0A383ABS9_9ZZZZ</name>
<evidence type="ECO:0000256" key="8">
    <source>
        <dbReference type="ARBA" id="ARBA00023306"/>
    </source>
</evidence>
<evidence type="ECO:0000256" key="2">
    <source>
        <dbReference type="ARBA" id="ARBA00022490"/>
    </source>
</evidence>
<dbReference type="GO" id="GO:0006310">
    <property type="term" value="P:DNA recombination"/>
    <property type="evidence" value="ECO:0007669"/>
    <property type="project" value="UniProtKB-KW"/>
</dbReference>
<keyword evidence="8" id="KW-0131">Cell cycle</keyword>
<evidence type="ECO:0000256" key="6">
    <source>
        <dbReference type="ARBA" id="ARBA00023125"/>
    </source>
</evidence>
<dbReference type="PROSITE" id="PS51900">
    <property type="entry name" value="CB"/>
    <property type="match status" value="1"/>
</dbReference>
<feature type="domain" description="Core-binding (CB)" evidence="10">
    <location>
        <begin position="3"/>
        <end position="90"/>
    </location>
</feature>
<keyword evidence="7" id="KW-0233">DNA recombination</keyword>
<sequence>MPSHRHPIVRDFLDYIQNVCRYSMHTLRSYTYDLDDYAAFCNHFDSSQEFIELNQTAIQAYLQHLSRKGLNAKTLARRLASIKSLYKYMVKNKLVKVNIAQGIKTPKIKKELPQFLSLKQAEKILKLPSGNDEKSLRELLILELFYATGVRISELV</sequence>
<organism evidence="11">
    <name type="scientific">marine metagenome</name>
    <dbReference type="NCBI Taxonomy" id="408172"/>
    <lineage>
        <taxon>unclassified sequences</taxon>
        <taxon>metagenomes</taxon>
        <taxon>ecological metagenomes</taxon>
    </lineage>
</organism>
<dbReference type="GO" id="GO:0005737">
    <property type="term" value="C:cytoplasm"/>
    <property type="evidence" value="ECO:0007669"/>
    <property type="project" value="UniProtKB-SubCell"/>
</dbReference>
<keyword evidence="5" id="KW-0229">DNA integration</keyword>
<dbReference type="InterPro" id="IPR013762">
    <property type="entry name" value="Integrase-like_cat_sf"/>
</dbReference>
<feature type="domain" description="Tyr recombinase" evidence="9">
    <location>
        <begin position="111"/>
        <end position="156"/>
    </location>
</feature>
<dbReference type="InterPro" id="IPR002104">
    <property type="entry name" value="Integrase_catalytic"/>
</dbReference>
<keyword evidence="2" id="KW-0963">Cytoplasm</keyword>
<dbReference type="InterPro" id="IPR044068">
    <property type="entry name" value="CB"/>
</dbReference>
<feature type="non-terminal residue" evidence="11">
    <location>
        <position position="156"/>
    </location>
</feature>
<protein>
    <recommendedName>
        <fullName evidence="12">Core-binding (CB) domain-containing protein</fullName>
    </recommendedName>
</protein>
<dbReference type="GO" id="GO:0003677">
    <property type="term" value="F:DNA binding"/>
    <property type="evidence" value="ECO:0007669"/>
    <property type="project" value="UniProtKB-KW"/>
</dbReference>
<evidence type="ECO:0008006" key="12">
    <source>
        <dbReference type="Google" id="ProtNLM"/>
    </source>
</evidence>
<dbReference type="InterPro" id="IPR050090">
    <property type="entry name" value="Tyrosine_recombinase_XerCD"/>
</dbReference>
<keyword evidence="3" id="KW-0132">Cell division</keyword>
<evidence type="ECO:0000256" key="4">
    <source>
        <dbReference type="ARBA" id="ARBA00022829"/>
    </source>
</evidence>
<dbReference type="AlphaFoldDB" id="A0A383ABS9"/>
<dbReference type="InterPro" id="IPR011010">
    <property type="entry name" value="DNA_brk_join_enz"/>
</dbReference>
<keyword evidence="4" id="KW-0159">Chromosome partition</keyword>
<dbReference type="GO" id="GO:0051301">
    <property type="term" value="P:cell division"/>
    <property type="evidence" value="ECO:0007669"/>
    <property type="project" value="UniProtKB-KW"/>
</dbReference>
<evidence type="ECO:0000313" key="11">
    <source>
        <dbReference type="EMBL" id="SVE05277.1"/>
    </source>
</evidence>